<dbReference type="SUPFAM" id="SSF51726">
    <property type="entry name" value="UROD/MetE-like"/>
    <property type="match status" value="1"/>
</dbReference>
<dbReference type="Gene3D" id="3.20.20.210">
    <property type="match status" value="1"/>
</dbReference>
<accession>A0A6H9YUQ3</accession>
<organism evidence="1 2">
    <name type="scientific">Actinomadura rudentiformis</name>
    <dbReference type="NCBI Taxonomy" id="359158"/>
    <lineage>
        <taxon>Bacteria</taxon>
        <taxon>Bacillati</taxon>
        <taxon>Actinomycetota</taxon>
        <taxon>Actinomycetes</taxon>
        <taxon>Streptosporangiales</taxon>
        <taxon>Thermomonosporaceae</taxon>
        <taxon>Actinomadura</taxon>
    </lineage>
</organism>
<name>A0A6H9YUQ3_9ACTN</name>
<keyword evidence="2" id="KW-1185">Reference proteome</keyword>
<dbReference type="OrthoDB" id="4504900at2"/>
<protein>
    <recommendedName>
        <fullName evidence="3">Cobalamin-independent methionine synthase MetE C-terminal/archaeal domain-containing protein</fullName>
    </recommendedName>
</protein>
<dbReference type="AlphaFoldDB" id="A0A6H9YUQ3"/>
<evidence type="ECO:0000313" key="1">
    <source>
        <dbReference type="EMBL" id="KAB2352337.1"/>
    </source>
</evidence>
<evidence type="ECO:0000313" key="2">
    <source>
        <dbReference type="Proteomes" id="UP000468735"/>
    </source>
</evidence>
<comment type="caution">
    <text evidence="1">The sequence shown here is derived from an EMBL/GenBank/DDBJ whole genome shotgun (WGS) entry which is preliminary data.</text>
</comment>
<dbReference type="EMBL" id="WBMT01000001">
    <property type="protein sequence ID" value="KAB2352337.1"/>
    <property type="molecule type" value="Genomic_DNA"/>
</dbReference>
<dbReference type="Proteomes" id="UP000468735">
    <property type="component" value="Unassembled WGS sequence"/>
</dbReference>
<sequence length="344" mass="37789">MDQRSIHLVGSYPAENVRDAMTAAVQQAGKHLRTLPDGEVGERRNWVVHIIEAFRNRPDVVLRKDGDWSGYDDVPVFKMRKGHRLTAGSLDLGHVRDAEESYAAFKEIRAQHGLDGLSFQVGIPGDLDLALFTFGPAGAFTRRGPFREALIREINEIAGWGGGDVLFQLEFPVELVMVTTAPAPLRGLAARFLARGMTRLAAAAPPGTRFGVHLCVGDLNHKALKRMKSTAPLVALTNALLRAWPEGRVLDYVHVPLAAGDEPPTLEPRFYRDLRRLARMPRDVRFVAGLAHEEQGLTEQQQVLRTVEAMLGRPVDVSPACGLGRRTPEAAERTLARAVALAGR</sequence>
<reference evidence="1 2" key="1">
    <citation type="submission" date="2019-09" db="EMBL/GenBank/DDBJ databases">
        <title>Actinomadura physcomitrii sp. nov., a novel actinomycete isolated from moss [Physcomitrium sphaericum (Ludw) Fuernr].</title>
        <authorList>
            <person name="Zhuang X."/>
            <person name="Liu C."/>
        </authorList>
    </citation>
    <scope>NUCLEOTIDE SEQUENCE [LARGE SCALE GENOMIC DNA]</scope>
    <source>
        <strain evidence="1 2">HMC1</strain>
    </source>
</reference>
<dbReference type="InterPro" id="IPR038071">
    <property type="entry name" value="UROD/MetE-like_sf"/>
</dbReference>
<evidence type="ECO:0008006" key="3">
    <source>
        <dbReference type="Google" id="ProtNLM"/>
    </source>
</evidence>
<gene>
    <name evidence="1" type="ORF">F8566_01160</name>
</gene>
<dbReference type="RefSeq" id="WP_151557050.1">
    <property type="nucleotide sequence ID" value="NZ_WBMT01000001.1"/>
</dbReference>
<proteinExistence type="predicted"/>